<dbReference type="EMBL" id="KL367477">
    <property type="protein sequence ID" value="KFD72567.1"/>
    <property type="molecule type" value="Genomic_DNA"/>
</dbReference>
<name>A0A085NSX1_9BILA</name>
<dbReference type="Proteomes" id="UP000030758">
    <property type="component" value="Unassembled WGS sequence"/>
</dbReference>
<organism evidence="2">
    <name type="scientific">Trichuris suis</name>
    <name type="common">pig whipworm</name>
    <dbReference type="NCBI Taxonomy" id="68888"/>
    <lineage>
        <taxon>Eukaryota</taxon>
        <taxon>Metazoa</taxon>
        <taxon>Ecdysozoa</taxon>
        <taxon>Nematoda</taxon>
        <taxon>Enoplea</taxon>
        <taxon>Dorylaimia</taxon>
        <taxon>Trichinellida</taxon>
        <taxon>Trichuridae</taxon>
        <taxon>Trichuris</taxon>
    </lineage>
</organism>
<feature type="region of interest" description="Disordered" evidence="1">
    <location>
        <begin position="49"/>
        <end position="87"/>
    </location>
</feature>
<reference evidence="2" key="1">
    <citation type="journal article" date="2014" name="Nat. Genet.">
        <title>Genome and transcriptome of the porcine whipworm Trichuris suis.</title>
        <authorList>
            <person name="Jex A.R."/>
            <person name="Nejsum P."/>
            <person name="Schwarz E.M."/>
            <person name="Hu L."/>
            <person name="Young N.D."/>
            <person name="Hall R.S."/>
            <person name="Korhonen P.K."/>
            <person name="Liao S."/>
            <person name="Thamsborg S."/>
            <person name="Xia J."/>
            <person name="Xu P."/>
            <person name="Wang S."/>
            <person name="Scheerlinck J.P."/>
            <person name="Hofmann A."/>
            <person name="Sternberg P.W."/>
            <person name="Wang J."/>
            <person name="Gasser R.B."/>
        </authorList>
    </citation>
    <scope>NUCLEOTIDE SEQUENCE [LARGE SCALE GENOMIC DNA]</scope>
    <source>
        <strain evidence="2">DCEP-RM93F</strain>
    </source>
</reference>
<evidence type="ECO:0000313" key="2">
    <source>
        <dbReference type="EMBL" id="KFD72567.1"/>
    </source>
</evidence>
<accession>A0A085NSX1</accession>
<protein>
    <submittedName>
        <fullName evidence="2">Uncharacterized protein</fullName>
    </submittedName>
</protein>
<proteinExistence type="predicted"/>
<dbReference type="OrthoDB" id="6365737at2759"/>
<evidence type="ECO:0000256" key="1">
    <source>
        <dbReference type="SAM" id="MobiDB-lite"/>
    </source>
</evidence>
<sequence>MYGDGARFRPRAPYRGRGGIEVPQVGYPIVPPGHMPPFGEVRNFQPPFPRRGLCAPRPRGYPRRVYRQAGPSYRPPMGNPAKLPDQAIDDKYHWVRTDQSSATTGNEETNSGKQECQCYRPRSKVYCMQCDHTSSDHRIQRPCPSHPQVLMLMDLTECPNCGASRFWLRENAAE</sequence>
<gene>
    <name evidence="2" type="ORF">M514_03993</name>
</gene>
<dbReference type="AlphaFoldDB" id="A0A085NSX1"/>